<keyword evidence="5 7" id="KW-0234">DNA repair</keyword>
<dbReference type="GO" id="GO:0005634">
    <property type="term" value="C:nucleus"/>
    <property type="evidence" value="ECO:0007669"/>
    <property type="project" value="UniProtKB-SubCell"/>
</dbReference>
<comment type="subunit">
    <text evidence="7">Component of the SMC5-SMC6 complex.</text>
</comment>
<comment type="caution">
    <text evidence="11">The sequence shown here is derived from an EMBL/GenBank/DDBJ whole genome shotgun (WGS) entry which is preliminary data.</text>
</comment>
<dbReference type="InterPro" id="IPR029225">
    <property type="entry name" value="Nse4_Nse3-bd"/>
</dbReference>
<dbReference type="EMBL" id="OAPG01000009">
    <property type="protein sequence ID" value="SNX85159.1"/>
    <property type="molecule type" value="Genomic_DNA"/>
</dbReference>
<feature type="region of interest" description="Disordered" evidence="8">
    <location>
        <begin position="1"/>
        <end position="44"/>
    </location>
</feature>
<dbReference type="Proteomes" id="UP001294444">
    <property type="component" value="Unassembled WGS sequence"/>
</dbReference>
<dbReference type="PANTHER" id="PTHR16140:SF0">
    <property type="entry name" value="NON-STRUCTURAL MAINTENANCE OF CHROMOSOMES ELEMENT 4"/>
    <property type="match status" value="1"/>
</dbReference>
<evidence type="ECO:0000259" key="9">
    <source>
        <dbReference type="Pfam" id="PF08743"/>
    </source>
</evidence>
<name>A0AAJ4XMN1_9BASI</name>
<gene>
    <name evidence="11" type="ORF">MEPE_03868</name>
</gene>
<evidence type="ECO:0000313" key="11">
    <source>
        <dbReference type="EMBL" id="SNX85159.1"/>
    </source>
</evidence>
<comment type="function">
    <text evidence="7">Component of the SMC5-SMC6 complex, that promotes sister chromatid alignment after DNA damage and facilitates double-stranded DNA breaks (DSBs) repair via homologous recombination between sister chromatids.</text>
</comment>
<dbReference type="GO" id="GO:0006310">
    <property type="term" value="P:DNA recombination"/>
    <property type="evidence" value="ECO:0007669"/>
    <property type="project" value="UniProtKB-UniRule"/>
</dbReference>
<evidence type="ECO:0000256" key="4">
    <source>
        <dbReference type="ARBA" id="ARBA00023172"/>
    </source>
</evidence>
<evidence type="ECO:0000256" key="3">
    <source>
        <dbReference type="ARBA" id="ARBA00022763"/>
    </source>
</evidence>
<evidence type="ECO:0000256" key="1">
    <source>
        <dbReference type="ARBA" id="ARBA00004123"/>
    </source>
</evidence>
<keyword evidence="3 7" id="KW-0227">DNA damage</keyword>
<dbReference type="InterPro" id="IPR014854">
    <property type="entry name" value="Nse4_C"/>
</dbReference>
<evidence type="ECO:0000256" key="5">
    <source>
        <dbReference type="ARBA" id="ARBA00023204"/>
    </source>
</evidence>
<keyword evidence="4 7" id="KW-0233">DNA recombination</keyword>
<feature type="region of interest" description="Disordered" evidence="8">
    <location>
        <begin position="313"/>
        <end position="343"/>
    </location>
</feature>
<organism evidence="11 12">
    <name type="scientific">Melanopsichium pennsylvanicum</name>
    <dbReference type="NCBI Taxonomy" id="63383"/>
    <lineage>
        <taxon>Eukaryota</taxon>
        <taxon>Fungi</taxon>
        <taxon>Dikarya</taxon>
        <taxon>Basidiomycota</taxon>
        <taxon>Ustilaginomycotina</taxon>
        <taxon>Ustilaginomycetes</taxon>
        <taxon>Ustilaginales</taxon>
        <taxon>Ustilaginaceae</taxon>
        <taxon>Melanopsichium</taxon>
    </lineage>
</organism>
<comment type="subcellular location">
    <subcellularLocation>
        <location evidence="1 7">Nucleus</location>
    </subcellularLocation>
</comment>
<feature type="domain" description="Nse4/EID protein Nse3/MAGE-binding" evidence="10">
    <location>
        <begin position="98"/>
        <end position="153"/>
    </location>
</feature>
<protein>
    <recommendedName>
        <fullName evidence="7">Non-structural maintenance of chromosomes element 4</fullName>
    </recommendedName>
</protein>
<evidence type="ECO:0000313" key="12">
    <source>
        <dbReference type="Proteomes" id="UP001294444"/>
    </source>
</evidence>
<dbReference type="Pfam" id="PF15412">
    <property type="entry name" value="Nse4-Nse3_bdg"/>
    <property type="match status" value="1"/>
</dbReference>
<feature type="compositionally biased region" description="Acidic residues" evidence="8">
    <location>
        <begin position="317"/>
        <end position="336"/>
    </location>
</feature>
<dbReference type="GO" id="GO:0006281">
    <property type="term" value="P:DNA repair"/>
    <property type="evidence" value="ECO:0007669"/>
    <property type="project" value="UniProtKB-UniRule"/>
</dbReference>
<keyword evidence="12" id="KW-1185">Reference proteome</keyword>
<feature type="compositionally biased region" description="Polar residues" evidence="8">
    <location>
        <begin position="1"/>
        <end position="13"/>
    </location>
</feature>
<dbReference type="AlphaFoldDB" id="A0AAJ4XMN1"/>
<evidence type="ECO:0000256" key="6">
    <source>
        <dbReference type="ARBA" id="ARBA00023242"/>
    </source>
</evidence>
<evidence type="ECO:0000256" key="2">
    <source>
        <dbReference type="ARBA" id="ARBA00008997"/>
    </source>
</evidence>
<evidence type="ECO:0000259" key="10">
    <source>
        <dbReference type="Pfam" id="PF15412"/>
    </source>
</evidence>
<accession>A0AAJ4XMN1</accession>
<dbReference type="Pfam" id="PF08743">
    <property type="entry name" value="Nse4_C"/>
    <property type="match status" value="1"/>
</dbReference>
<dbReference type="PANTHER" id="PTHR16140">
    <property type="entry name" value="NON-STRUCTURAL MAINTENANCE OF CHROMOSOMES ELEMENT 4"/>
    <property type="match status" value="1"/>
</dbReference>
<feature type="domain" description="Non-structural maintenance of chromosome element 4 C-terminal" evidence="9">
    <location>
        <begin position="267"/>
        <end position="369"/>
    </location>
</feature>
<evidence type="ECO:0000256" key="7">
    <source>
        <dbReference type="RuleBase" id="RU365071"/>
    </source>
</evidence>
<dbReference type="GO" id="GO:0030915">
    <property type="term" value="C:Smc5-Smc6 complex"/>
    <property type="evidence" value="ECO:0007669"/>
    <property type="project" value="UniProtKB-UniRule"/>
</dbReference>
<dbReference type="InterPro" id="IPR027786">
    <property type="entry name" value="Nse4/EID"/>
</dbReference>
<comment type="similarity">
    <text evidence="2 7">Belongs to the NSE4 family.</text>
</comment>
<keyword evidence="6 7" id="KW-0539">Nucleus</keyword>
<sequence length="397" mass="43571">MARSTQETHSQAGPSSPPSNPRKRPSTANKEASVSFVYNPRQDADSRRAVRSDYRALIAQAEESKRDSTLKPSDLLLLINKADELHERVVAPSESILDTKTLGNMSEMGARMAKKMKLNQDAFDTHEFMTRLARFLGGQAAPARTHATSGGDNHTNDDGSSDEDESTTRIGRDGTRGLDTWNWSKLGYLAASVSRRAPTMDFILGPLEIVAKQRKIITRTRADECNVEKTAPRALQQQDLQNSAGKESTSQIRQVAKVLAQQGSGGICLFKFAVDPESFVNTIENFFHVSFLIKENKASLKTDQDGNAILAIAQPPNDEEEEEGGGGEGEGEEGQEQGEGSKSKQFIMEIDYETYLDSIELYGIEKSIIPTRPNSVNPLNGREALARAKTRIVVNGQ</sequence>
<reference evidence="11" key="1">
    <citation type="submission" date="2023-10" db="EMBL/GenBank/DDBJ databases">
        <authorList>
            <person name="Guldener U."/>
        </authorList>
    </citation>
    <scope>NUCLEOTIDE SEQUENCE</scope>
    <source>
        <strain evidence="11">Mp4</strain>
    </source>
</reference>
<feature type="region of interest" description="Disordered" evidence="8">
    <location>
        <begin position="139"/>
        <end position="174"/>
    </location>
</feature>
<evidence type="ECO:0000256" key="8">
    <source>
        <dbReference type="SAM" id="MobiDB-lite"/>
    </source>
</evidence>
<proteinExistence type="inferred from homology"/>